<sequence length="260" mass="27889">MPINDVESAVDALLQAENRREERGRVTTEWPGLDAGTAYEVQRTLIEAKIAAGEEIVGFKLGLTSKAKQEQMNVDAPLSGWLTDAHQCCNGEPVKVANYIHPRIEPEIAFILGRELKGPNCTRDDVKEATSHITAAFEIIDSRYRDFNFALPDVIADNASSAGFILGKTHIKVGEFDLINEPVELLVDGEVQATATGAAVLGDPAQAVVDAVNEIATRGQSLPAGTIVLTGALTDAVFLNPGSKYTARFKSLGEITVNCL</sequence>
<dbReference type="GO" id="GO:0047437">
    <property type="term" value="F:4-oxalocrotonate decarboxylase activity"/>
    <property type="evidence" value="ECO:0007669"/>
    <property type="project" value="UniProtKB-EC"/>
</dbReference>
<keyword evidence="1 3" id="KW-0456">Lyase</keyword>
<reference evidence="3 4" key="1">
    <citation type="submission" date="2019-11" db="EMBL/GenBank/DDBJ databases">
        <title>Complete genome sequence of Corynebacterium kalinowskii 1959, a novel Corynebacterium species isolated from soil of a small paddock in Vilsendorf, Germany.</title>
        <authorList>
            <person name="Schaffert L."/>
            <person name="Ruwe M."/>
            <person name="Milse J."/>
            <person name="Hanuschka K."/>
            <person name="Ortseifen V."/>
            <person name="Droste J."/>
            <person name="Brandt D."/>
            <person name="Schlueter L."/>
            <person name="Kutter Y."/>
            <person name="Vinke S."/>
            <person name="Viehoefer P."/>
            <person name="Jacob L."/>
            <person name="Luebke N.-C."/>
            <person name="Schulte-Berndt E."/>
            <person name="Hain C."/>
            <person name="Linder M."/>
            <person name="Schmidt P."/>
            <person name="Wollenschlaeger L."/>
            <person name="Luttermann T."/>
            <person name="Thieme E."/>
            <person name="Hassa J."/>
            <person name="Haak M."/>
            <person name="Wittchen M."/>
            <person name="Mentz A."/>
            <person name="Persicke M."/>
            <person name="Busche T."/>
            <person name="Ruckert C."/>
        </authorList>
    </citation>
    <scope>NUCLEOTIDE SEQUENCE [LARGE SCALE GENOMIC DNA]</scope>
    <source>
        <strain evidence="3 4">2039</strain>
    </source>
</reference>
<evidence type="ECO:0000256" key="1">
    <source>
        <dbReference type="ARBA" id="ARBA00023239"/>
    </source>
</evidence>
<dbReference type="EC" id="4.1.1.77" evidence="3"/>
<dbReference type="PANTHER" id="PTHR30143">
    <property type="entry name" value="ACID HYDRATASE"/>
    <property type="match status" value="1"/>
</dbReference>
<dbReference type="PANTHER" id="PTHR30143:SF0">
    <property type="entry name" value="2-KETO-4-PENTENOATE HYDRATASE"/>
    <property type="match status" value="1"/>
</dbReference>
<dbReference type="GO" id="GO:0005737">
    <property type="term" value="C:cytoplasm"/>
    <property type="evidence" value="ECO:0007669"/>
    <property type="project" value="TreeGrafter"/>
</dbReference>
<dbReference type="SUPFAM" id="SSF56529">
    <property type="entry name" value="FAH"/>
    <property type="match status" value="1"/>
</dbReference>
<dbReference type="GO" id="GO:0008684">
    <property type="term" value="F:2-oxopent-4-enoate hydratase activity"/>
    <property type="evidence" value="ECO:0007669"/>
    <property type="project" value="TreeGrafter"/>
</dbReference>
<name>A0A6B8W690_9CORY</name>
<gene>
    <name evidence="3" type="primary">amnE</name>
    <name evidence="3" type="ORF">COCCU_04385</name>
</gene>
<dbReference type="Pfam" id="PF01557">
    <property type="entry name" value="FAA_hydrolase"/>
    <property type="match status" value="1"/>
</dbReference>
<protein>
    <submittedName>
        <fullName evidence="3">4-oxalocrotonate decarboxylase</fullName>
        <ecNumber evidence="3">4.1.1.77</ecNumber>
    </submittedName>
</protein>
<evidence type="ECO:0000313" key="3">
    <source>
        <dbReference type="EMBL" id="QGU06825.1"/>
    </source>
</evidence>
<feature type="domain" description="Fumarylacetoacetase-like C-terminal" evidence="2">
    <location>
        <begin position="83"/>
        <end position="256"/>
    </location>
</feature>
<organism evidence="3 4">
    <name type="scientific">Corynebacterium occultum</name>
    <dbReference type="NCBI Taxonomy" id="2675219"/>
    <lineage>
        <taxon>Bacteria</taxon>
        <taxon>Bacillati</taxon>
        <taxon>Actinomycetota</taxon>
        <taxon>Actinomycetes</taxon>
        <taxon>Mycobacteriales</taxon>
        <taxon>Corynebacteriaceae</taxon>
        <taxon>Corynebacterium</taxon>
    </lineage>
</organism>
<dbReference type="InterPro" id="IPR011234">
    <property type="entry name" value="Fumarylacetoacetase-like_C"/>
</dbReference>
<dbReference type="Gene3D" id="3.90.850.10">
    <property type="entry name" value="Fumarylacetoacetase-like, C-terminal domain"/>
    <property type="match status" value="1"/>
</dbReference>
<dbReference type="Proteomes" id="UP000424462">
    <property type="component" value="Chromosome"/>
</dbReference>
<dbReference type="AlphaFoldDB" id="A0A6B8W690"/>
<proteinExistence type="predicted"/>
<dbReference type="InterPro" id="IPR036663">
    <property type="entry name" value="Fumarylacetoacetase_C_sf"/>
</dbReference>
<evidence type="ECO:0000313" key="4">
    <source>
        <dbReference type="Proteomes" id="UP000424462"/>
    </source>
</evidence>
<evidence type="ECO:0000259" key="2">
    <source>
        <dbReference type="Pfam" id="PF01557"/>
    </source>
</evidence>
<dbReference type="EMBL" id="CP046455">
    <property type="protein sequence ID" value="QGU06825.1"/>
    <property type="molecule type" value="Genomic_DNA"/>
</dbReference>
<keyword evidence="4" id="KW-1185">Reference proteome</keyword>
<accession>A0A6B8W690</accession>
<dbReference type="InterPro" id="IPR050772">
    <property type="entry name" value="Hydratase-Decarb/MhpD_sf"/>
</dbReference>
<dbReference type="RefSeq" id="WP_156230399.1">
    <property type="nucleotide sequence ID" value="NZ_CP046455.1"/>
</dbReference>
<dbReference type="KEGG" id="cok:COCCU_04385"/>